<evidence type="ECO:0000313" key="1">
    <source>
        <dbReference type="EMBL" id="MCV3214801.1"/>
    </source>
</evidence>
<comment type="caution">
    <text evidence="1">The sequence shown here is derived from an EMBL/GenBank/DDBJ whole genome shotgun (WGS) entry which is preliminary data.</text>
</comment>
<protein>
    <submittedName>
        <fullName evidence="1">Uncharacterized protein</fullName>
    </submittedName>
</protein>
<organism evidence="1 2">
    <name type="scientific">Plectonema radiosum NIES-515</name>
    <dbReference type="NCBI Taxonomy" id="2986073"/>
    <lineage>
        <taxon>Bacteria</taxon>
        <taxon>Bacillati</taxon>
        <taxon>Cyanobacteriota</taxon>
        <taxon>Cyanophyceae</taxon>
        <taxon>Oscillatoriophycideae</taxon>
        <taxon>Oscillatoriales</taxon>
        <taxon>Microcoleaceae</taxon>
        <taxon>Plectonema</taxon>
    </lineage>
</organism>
<keyword evidence="2" id="KW-1185">Reference proteome</keyword>
<gene>
    <name evidence="1" type="ORF">OGM63_14960</name>
</gene>
<reference evidence="1 2" key="1">
    <citation type="submission" date="2022-10" db="EMBL/GenBank/DDBJ databases">
        <title>Identification of biosynthetic pathway for the production of the potent trypsin inhibitor radiosumin.</title>
        <authorList>
            <person name="Fewer D.P."/>
            <person name="Delbaje E."/>
            <person name="Ouyang X."/>
            <person name="Agostino P.D."/>
            <person name="Wahlsten M."/>
            <person name="Jokela J."/>
            <person name="Permi P."/>
            <person name="Haapaniemi E."/>
            <person name="Koistinen H."/>
        </authorList>
    </citation>
    <scope>NUCLEOTIDE SEQUENCE [LARGE SCALE GENOMIC DNA]</scope>
    <source>
        <strain evidence="1 2">NIES-515</strain>
    </source>
</reference>
<dbReference type="EMBL" id="JAOWRF010000217">
    <property type="protein sequence ID" value="MCV3214801.1"/>
    <property type="molecule type" value="Genomic_DNA"/>
</dbReference>
<sequence length="81" mass="9172">MLTTSTIAMADSLINNGGGGDYKYQLWRTTDNTQYYIKIWSRKSDPNSAPLHITRSYPSSREALDDFDCNYAKKSLASCPR</sequence>
<evidence type="ECO:0000313" key="2">
    <source>
        <dbReference type="Proteomes" id="UP001526143"/>
    </source>
</evidence>
<proteinExistence type="predicted"/>
<dbReference type="Proteomes" id="UP001526143">
    <property type="component" value="Unassembled WGS sequence"/>
</dbReference>
<name>A0ABT3B093_9CYAN</name>
<accession>A0ABT3B093</accession>
<dbReference type="RefSeq" id="WP_263746377.1">
    <property type="nucleotide sequence ID" value="NZ_JAOWRF010000217.1"/>
</dbReference>